<protein>
    <submittedName>
        <fullName evidence="1">MarR family transcriptional regulator</fullName>
    </submittedName>
</protein>
<dbReference type="RefSeq" id="WP_149079904.1">
    <property type="nucleotide sequence ID" value="NZ_VTAW01000002.1"/>
</dbReference>
<dbReference type="EMBL" id="VTAW01000002">
    <property type="protein sequence ID" value="TYT63437.1"/>
    <property type="molecule type" value="Genomic_DNA"/>
</dbReference>
<gene>
    <name evidence="1" type="ORF">FYC77_02360</name>
</gene>
<evidence type="ECO:0000313" key="1">
    <source>
        <dbReference type="EMBL" id="TYT63437.1"/>
    </source>
</evidence>
<dbReference type="Gene3D" id="1.10.10.10">
    <property type="entry name" value="Winged helix-like DNA-binding domain superfamily/Winged helix DNA-binding domain"/>
    <property type="match status" value="1"/>
</dbReference>
<evidence type="ECO:0000313" key="2">
    <source>
        <dbReference type="Proteomes" id="UP000324104"/>
    </source>
</evidence>
<keyword evidence="2" id="KW-1185">Reference proteome</keyword>
<accession>A0A5D5AR01</accession>
<dbReference type="InterPro" id="IPR036388">
    <property type="entry name" value="WH-like_DNA-bd_sf"/>
</dbReference>
<comment type="caution">
    <text evidence="1">The sequence shown here is derived from an EMBL/GenBank/DDBJ whole genome shotgun (WGS) entry which is preliminary data.</text>
</comment>
<proteinExistence type="predicted"/>
<name>A0A5D5AR01_9EURY</name>
<sequence length="77" mass="8429">MRSQERVPAERLEPVPDQLESAQAKLVYVYLETTGGATVDELGRALSLKKIDVLSVLHSLTSRGLLEKDGTTYVVAD</sequence>
<dbReference type="AlphaFoldDB" id="A0A5D5AR01"/>
<dbReference type="Proteomes" id="UP000324104">
    <property type="component" value="Unassembled WGS sequence"/>
</dbReference>
<reference evidence="1 2" key="1">
    <citation type="submission" date="2019-08" db="EMBL/GenBank/DDBJ databases">
        <title>Archaea genome.</title>
        <authorList>
            <person name="Kajale S."/>
            <person name="Shouche Y."/>
            <person name="Deshpande N."/>
            <person name="Sharma A."/>
        </authorList>
    </citation>
    <scope>NUCLEOTIDE SEQUENCE [LARGE SCALE GENOMIC DNA]</scope>
    <source>
        <strain evidence="1 2">ESP3B_9</strain>
    </source>
</reference>
<organism evidence="1 2">
    <name type="scientific">Natrialba swarupiae</name>
    <dbReference type="NCBI Taxonomy" id="2448032"/>
    <lineage>
        <taxon>Archaea</taxon>
        <taxon>Methanobacteriati</taxon>
        <taxon>Methanobacteriota</taxon>
        <taxon>Stenosarchaea group</taxon>
        <taxon>Halobacteria</taxon>
        <taxon>Halobacteriales</taxon>
        <taxon>Natrialbaceae</taxon>
        <taxon>Natrialba</taxon>
    </lineage>
</organism>